<dbReference type="InterPro" id="IPR038213">
    <property type="entry name" value="IFI6/IFI27-like_sf"/>
</dbReference>
<dbReference type="Gene3D" id="6.10.110.10">
    <property type="match status" value="1"/>
</dbReference>
<dbReference type="AlphaFoldDB" id="A8N0D7"/>
<dbReference type="KEGG" id="cci:CC1G_12068"/>
<evidence type="ECO:0000256" key="1">
    <source>
        <dbReference type="SAM" id="Phobius"/>
    </source>
</evidence>
<dbReference type="GeneID" id="6004754"/>
<keyword evidence="1" id="KW-0812">Transmembrane</keyword>
<name>A8N0D7_COPC7</name>
<sequence>MAEFLSRASRHINQAASAAAKLTADKAPVVAQKLNAAVKFASDQTPIIADNVSAAAKFTADKASNAASAAAKLAREKGPVVAHNVREAASTAAKFTAEKGPQAADFAVQTAKEYPKVVGAASAILAANLLAPAVCVGALGAIGFSPAGVVGGSIAAGVQSSVYGPFTAGAFSVLQSMGATAAPPAVAPIIGGVAAAGASVASMAYSLVKGEGSRAMEKIIICSEHACGL</sequence>
<evidence type="ECO:0000313" key="2">
    <source>
        <dbReference type="EMBL" id="EAU93474.1"/>
    </source>
</evidence>
<keyword evidence="1" id="KW-0472">Membrane</keyword>
<comment type="caution">
    <text evidence="2">The sequence shown here is derived from an EMBL/GenBank/DDBJ whole genome shotgun (WGS) entry which is preliminary data.</text>
</comment>
<dbReference type="Proteomes" id="UP000001861">
    <property type="component" value="Unassembled WGS sequence"/>
</dbReference>
<dbReference type="InParanoid" id="A8N0D7"/>
<organism evidence="2 3">
    <name type="scientific">Coprinopsis cinerea (strain Okayama-7 / 130 / ATCC MYA-4618 / FGSC 9003)</name>
    <name type="common">Inky cap fungus</name>
    <name type="synonym">Hormographiella aspergillata</name>
    <dbReference type="NCBI Taxonomy" id="240176"/>
    <lineage>
        <taxon>Eukaryota</taxon>
        <taxon>Fungi</taxon>
        <taxon>Dikarya</taxon>
        <taxon>Basidiomycota</taxon>
        <taxon>Agaricomycotina</taxon>
        <taxon>Agaricomycetes</taxon>
        <taxon>Agaricomycetidae</taxon>
        <taxon>Agaricales</taxon>
        <taxon>Agaricineae</taxon>
        <taxon>Psathyrellaceae</taxon>
        <taxon>Coprinopsis</taxon>
    </lineage>
</organism>
<evidence type="ECO:0000313" key="3">
    <source>
        <dbReference type="Proteomes" id="UP000001861"/>
    </source>
</evidence>
<dbReference type="RefSeq" id="XP_001828338.1">
    <property type="nucleotide sequence ID" value="XM_001828286.2"/>
</dbReference>
<feature type="transmembrane region" description="Helical" evidence="1">
    <location>
        <begin position="185"/>
        <end position="208"/>
    </location>
</feature>
<keyword evidence="3" id="KW-1185">Reference proteome</keyword>
<proteinExistence type="predicted"/>
<gene>
    <name evidence="2" type="ORF">CC1G_12068</name>
</gene>
<protein>
    <submittedName>
        <fullName evidence="2">Uncharacterized protein</fullName>
    </submittedName>
</protein>
<keyword evidence="1" id="KW-1133">Transmembrane helix</keyword>
<accession>A8N0D7</accession>
<dbReference type="EMBL" id="AACS02000001">
    <property type="protein sequence ID" value="EAU93474.1"/>
    <property type="molecule type" value="Genomic_DNA"/>
</dbReference>
<reference evidence="2 3" key="1">
    <citation type="journal article" date="2010" name="Proc. Natl. Acad. Sci. U.S.A.">
        <title>Insights into evolution of multicellular fungi from the assembled chromosomes of the mushroom Coprinopsis cinerea (Coprinus cinereus).</title>
        <authorList>
            <person name="Stajich J.E."/>
            <person name="Wilke S.K."/>
            <person name="Ahren D."/>
            <person name="Au C.H."/>
            <person name="Birren B.W."/>
            <person name="Borodovsky M."/>
            <person name="Burns C."/>
            <person name="Canback B."/>
            <person name="Casselton L.A."/>
            <person name="Cheng C.K."/>
            <person name="Deng J."/>
            <person name="Dietrich F.S."/>
            <person name="Fargo D.C."/>
            <person name="Farman M.L."/>
            <person name="Gathman A.C."/>
            <person name="Goldberg J."/>
            <person name="Guigo R."/>
            <person name="Hoegger P.J."/>
            <person name="Hooker J.B."/>
            <person name="Huggins A."/>
            <person name="James T.Y."/>
            <person name="Kamada T."/>
            <person name="Kilaru S."/>
            <person name="Kodira C."/>
            <person name="Kues U."/>
            <person name="Kupfer D."/>
            <person name="Kwan H.S."/>
            <person name="Lomsadze A."/>
            <person name="Li W."/>
            <person name="Lilly W.W."/>
            <person name="Ma L.J."/>
            <person name="Mackey A.J."/>
            <person name="Manning G."/>
            <person name="Martin F."/>
            <person name="Muraguchi H."/>
            <person name="Natvig D.O."/>
            <person name="Palmerini H."/>
            <person name="Ramesh M.A."/>
            <person name="Rehmeyer C.J."/>
            <person name="Roe B.A."/>
            <person name="Shenoy N."/>
            <person name="Stanke M."/>
            <person name="Ter-Hovhannisyan V."/>
            <person name="Tunlid A."/>
            <person name="Velagapudi R."/>
            <person name="Vision T.J."/>
            <person name="Zeng Q."/>
            <person name="Zolan M.E."/>
            <person name="Pukkila P.J."/>
        </authorList>
    </citation>
    <scope>NUCLEOTIDE SEQUENCE [LARGE SCALE GENOMIC DNA]</scope>
    <source>
        <strain evidence="3">Okayama-7 / 130 / ATCC MYA-4618 / FGSC 9003</strain>
    </source>
</reference>
<feature type="transmembrane region" description="Helical" evidence="1">
    <location>
        <begin position="117"/>
        <end position="142"/>
    </location>
</feature>
<dbReference type="VEuPathDB" id="FungiDB:CC1G_12068"/>